<evidence type="ECO:0000259" key="2">
    <source>
        <dbReference type="SMART" id="SM00822"/>
    </source>
</evidence>
<dbReference type="Gene3D" id="3.40.50.720">
    <property type="entry name" value="NAD(P)-binding Rossmann-like Domain"/>
    <property type="match status" value="1"/>
</dbReference>
<dbReference type="AlphaFoldDB" id="A0A1B2DG58"/>
<dbReference type="GO" id="GO:0016616">
    <property type="term" value="F:oxidoreductase activity, acting on the CH-OH group of donors, NAD or NADP as acceptor"/>
    <property type="evidence" value="ECO:0007669"/>
    <property type="project" value="TreeGrafter"/>
</dbReference>
<protein>
    <recommendedName>
        <fullName evidence="2">Ketoreductase domain-containing protein</fullName>
    </recommendedName>
</protein>
<dbReference type="InterPro" id="IPR002347">
    <property type="entry name" value="SDR_fam"/>
</dbReference>
<dbReference type="Pfam" id="PF13561">
    <property type="entry name" value="adh_short_C2"/>
    <property type="match status" value="1"/>
</dbReference>
<dbReference type="SMART" id="SM00822">
    <property type="entry name" value="PKS_KR"/>
    <property type="match status" value="1"/>
</dbReference>
<dbReference type="InterPro" id="IPR020904">
    <property type="entry name" value="Sc_DH/Rdtase_CS"/>
</dbReference>
<evidence type="ECO:0000256" key="1">
    <source>
        <dbReference type="ARBA" id="ARBA00006484"/>
    </source>
</evidence>
<gene>
    <name evidence="3" type="ORF">BBD42_09530</name>
</gene>
<name>A0A1B2DG58_9BACL</name>
<comment type="similarity">
    <text evidence="1">Belongs to the short-chain dehydrogenases/reductases (SDR) family.</text>
</comment>
<feature type="domain" description="Ketoreductase" evidence="2">
    <location>
        <begin position="8"/>
        <end position="178"/>
    </location>
</feature>
<accession>A0A1B2DG58</accession>
<dbReference type="PROSITE" id="PS00061">
    <property type="entry name" value="ADH_SHORT"/>
    <property type="match status" value="1"/>
</dbReference>
<dbReference type="SUPFAM" id="SSF51735">
    <property type="entry name" value="NAD(P)-binding Rossmann-fold domains"/>
    <property type="match status" value="1"/>
</dbReference>
<dbReference type="InterPro" id="IPR057326">
    <property type="entry name" value="KR_dom"/>
</dbReference>
<evidence type="ECO:0000313" key="3">
    <source>
        <dbReference type="EMBL" id="ANY66675.1"/>
    </source>
</evidence>
<sequence length="235" mass="25438">MYKGDILDKILITGSGGGIASELIRQLKERDVQVVGIDLKTGCAAVDIPIQCDLSDEHQIRKAIGLYKDDLKNITGIVHLAGIYPNLSLSQYDLSLWQKVHAVNVTSLFIIVQLLLEQGCDRLRSIICTSSTAAKVGSRDPAYASSKAALLGLSKSLSLSLAPKGIRVNSILPGIIDTDMSKVQSSERRDYHRKKTLSNTIGKPEEVANVIAFLLGDHSSYIWGASIDINGGMTF</sequence>
<dbReference type="PANTHER" id="PTHR42760">
    <property type="entry name" value="SHORT-CHAIN DEHYDROGENASES/REDUCTASES FAMILY MEMBER"/>
    <property type="match status" value="1"/>
</dbReference>
<proteinExistence type="inferred from homology"/>
<dbReference type="EMBL" id="CP016808">
    <property type="protein sequence ID" value="ANY66675.1"/>
    <property type="molecule type" value="Genomic_DNA"/>
</dbReference>
<dbReference type="PRINTS" id="PR00081">
    <property type="entry name" value="GDHRDH"/>
</dbReference>
<dbReference type="PANTHER" id="PTHR42760:SF106">
    <property type="entry name" value="PROTEIN FIXR"/>
    <property type="match status" value="1"/>
</dbReference>
<dbReference type="InterPro" id="IPR036291">
    <property type="entry name" value="NAD(P)-bd_dom_sf"/>
</dbReference>
<reference evidence="3" key="1">
    <citation type="submission" date="2016-08" db="EMBL/GenBank/DDBJ databases">
        <title>Complete Genome Seqeunce of Paenibacillus sp. BIHB 4019 from tea rhizoplane.</title>
        <authorList>
            <person name="Thakur R."/>
            <person name="Swarnkar M.K."/>
            <person name="Gulati A."/>
        </authorList>
    </citation>
    <scope>NUCLEOTIDE SEQUENCE [LARGE SCALE GENOMIC DNA]</scope>
    <source>
        <strain evidence="3">BIHB4019</strain>
    </source>
</reference>
<dbReference type="CDD" id="cd05233">
    <property type="entry name" value="SDR_c"/>
    <property type="match status" value="1"/>
</dbReference>
<organism evidence="3">
    <name type="scientific">Paenibacillus sp. BIHB 4019</name>
    <dbReference type="NCBI Taxonomy" id="1870819"/>
    <lineage>
        <taxon>Bacteria</taxon>
        <taxon>Bacillati</taxon>
        <taxon>Bacillota</taxon>
        <taxon>Bacilli</taxon>
        <taxon>Bacillales</taxon>
        <taxon>Paenibacillaceae</taxon>
        <taxon>Paenibacillus</taxon>
    </lineage>
</organism>